<feature type="region of interest" description="Disordered" evidence="5">
    <location>
        <begin position="175"/>
        <end position="200"/>
    </location>
</feature>
<evidence type="ECO:0000256" key="5">
    <source>
        <dbReference type="SAM" id="MobiDB-lite"/>
    </source>
</evidence>
<proteinExistence type="predicted"/>
<evidence type="ECO:0000259" key="7">
    <source>
        <dbReference type="Pfam" id="PF00021"/>
    </source>
</evidence>
<keyword evidence="2" id="KW-0325">Glycoprotein</keyword>
<feature type="domain" description="UPAR/Ly6" evidence="7">
    <location>
        <begin position="283"/>
        <end position="368"/>
    </location>
</feature>
<name>A0ABM2X236_MESAU</name>
<keyword evidence="8" id="KW-1185">Reference proteome</keyword>
<keyword evidence="6" id="KW-0812">Transmembrane</keyword>
<keyword evidence="3" id="KW-0732">Signal</keyword>
<dbReference type="PANTHER" id="PTHR10036">
    <property type="entry name" value="CD59 GLYCOPROTEIN"/>
    <property type="match status" value="1"/>
</dbReference>
<keyword evidence="6" id="KW-1133">Transmembrane helix</keyword>
<evidence type="ECO:0000256" key="6">
    <source>
        <dbReference type="SAM" id="Phobius"/>
    </source>
</evidence>
<sequence length="401" mass="42537">MQGDQCCVNASSSGERMVWPSKPPAVGSPSHSQAFCQKTRVTYVVGFSRKMRCCTGHPRELATVQLFQVHGNSSSPYPRQSLRGWRVIEDPGKGGRDPIAGLLVSTGREQNTWKGRLAQCAQAHPAKPSDLRVLIRQVQSGWHLLRPSRLCIPNLCKGLLPTATDALFRGTRGEALRSAPGSAKPRSLGPASGSPGRGRCGRRGRHLRLLSVAAVAWAAAAAQASAATVAAARTASAAVASSAVAVSDAPARSRSCRSGRMWVLGIAATFCGLFWLPGLALQIQCYQCEEFQLNNDCSSPEFIVNCTVNVQDMCQKEVMEQSAGIMYRKSCASSAACLIASAGYQSFCSPGKLNSVCISCCNTPLCNGPRPKKRGSSASAVRPGLLTTALLFNLALCLAHC</sequence>
<feature type="transmembrane region" description="Helical" evidence="6">
    <location>
        <begin position="261"/>
        <end position="281"/>
    </location>
</feature>
<gene>
    <name evidence="9" type="primary">Lypd1</name>
</gene>
<keyword evidence="2" id="KW-0336">GPI-anchor</keyword>
<dbReference type="CDD" id="cd23559">
    <property type="entry name" value="TFP_LU_ECD_LYPD1"/>
    <property type="match status" value="1"/>
</dbReference>
<feature type="compositionally biased region" description="Low complexity" evidence="5">
    <location>
        <begin position="185"/>
        <end position="194"/>
    </location>
</feature>
<protein>
    <submittedName>
        <fullName evidence="9">Ly6/PLAUR domain-containing protein 1 isoform X1</fullName>
    </submittedName>
</protein>
<dbReference type="RefSeq" id="XP_040594898.1">
    <property type="nucleotide sequence ID" value="XM_040738964.1"/>
</dbReference>
<dbReference type="Proteomes" id="UP000886700">
    <property type="component" value="Unplaced"/>
</dbReference>
<evidence type="ECO:0000256" key="2">
    <source>
        <dbReference type="ARBA" id="ARBA00022622"/>
    </source>
</evidence>
<reference evidence="9" key="1">
    <citation type="submission" date="2025-08" db="UniProtKB">
        <authorList>
            <consortium name="RefSeq"/>
        </authorList>
    </citation>
    <scope>IDENTIFICATION</scope>
    <source>
        <tissue evidence="9">Liver</tissue>
    </source>
</reference>
<comment type="subcellular location">
    <subcellularLocation>
        <location evidence="1">Cell membrane</location>
        <topology evidence="1">Lipid-anchor</topology>
        <topology evidence="1">GPI-anchor</topology>
    </subcellularLocation>
</comment>
<evidence type="ECO:0000256" key="4">
    <source>
        <dbReference type="ARBA" id="ARBA00023157"/>
    </source>
</evidence>
<dbReference type="SUPFAM" id="SSF57302">
    <property type="entry name" value="Snake toxin-like"/>
    <property type="match status" value="1"/>
</dbReference>
<accession>A0ABM2X236</accession>
<keyword evidence="4" id="KW-1015">Disulfide bond</keyword>
<feature type="region of interest" description="Disordered" evidence="5">
    <location>
        <begin position="10"/>
        <end position="32"/>
    </location>
</feature>
<evidence type="ECO:0000256" key="1">
    <source>
        <dbReference type="ARBA" id="ARBA00004609"/>
    </source>
</evidence>
<evidence type="ECO:0000313" key="8">
    <source>
        <dbReference type="Proteomes" id="UP000886700"/>
    </source>
</evidence>
<dbReference type="InterPro" id="IPR045860">
    <property type="entry name" value="Snake_toxin-like_sf"/>
</dbReference>
<keyword evidence="2" id="KW-0449">Lipoprotein</keyword>
<evidence type="ECO:0000313" key="9">
    <source>
        <dbReference type="RefSeq" id="XP_040594898.1"/>
    </source>
</evidence>
<dbReference type="Pfam" id="PF00021">
    <property type="entry name" value="UPAR_LY6"/>
    <property type="match status" value="1"/>
</dbReference>
<dbReference type="InterPro" id="IPR016054">
    <property type="entry name" value="LY6_UPA_recep-like"/>
</dbReference>
<keyword evidence="6" id="KW-0472">Membrane</keyword>
<evidence type="ECO:0000256" key="3">
    <source>
        <dbReference type="ARBA" id="ARBA00022729"/>
    </source>
</evidence>
<organism evidence="8 9">
    <name type="scientific">Mesocricetus auratus</name>
    <name type="common">Golden hamster</name>
    <dbReference type="NCBI Taxonomy" id="10036"/>
    <lineage>
        <taxon>Eukaryota</taxon>
        <taxon>Metazoa</taxon>
        <taxon>Chordata</taxon>
        <taxon>Craniata</taxon>
        <taxon>Vertebrata</taxon>
        <taxon>Euteleostomi</taxon>
        <taxon>Mammalia</taxon>
        <taxon>Eutheria</taxon>
        <taxon>Euarchontoglires</taxon>
        <taxon>Glires</taxon>
        <taxon>Rodentia</taxon>
        <taxon>Myomorpha</taxon>
        <taxon>Muroidea</taxon>
        <taxon>Cricetidae</taxon>
        <taxon>Cricetinae</taxon>
        <taxon>Mesocricetus</taxon>
    </lineage>
</organism>
<dbReference type="GeneID" id="101829729"/>
<dbReference type="PANTHER" id="PTHR10036:SF7">
    <property type="entry name" value="LY6_PLAUR DOMAIN-CONTAINING PROTEIN 1"/>
    <property type="match status" value="1"/>
</dbReference>